<proteinExistence type="predicted"/>
<dbReference type="EMBL" id="JEMT01026600">
    <property type="protein sequence ID" value="EXX58813.1"/>
    <property type="molecule type" value="Genomic_DNA"/>
</dbReference>
<keyword evidence="1" id="KW-0472">Membrane</keyword>
<evidence type="ECO:0000313" key="2">
    <source>
        <dbReference type="EMBL" id="EXX58813.1"/>
    </source>
</evidence>
<reference evidence="2 3" key="1">
    <citation type="submission" date="2014-02" db="EMBL/GenBank/DDBJ databases">
        <title>Single nucleus genome sequencing reveals high similarity among nuclei of an endomycorrhizal fungus.</title>
        <authorList>
            <person name="Lin K."/>
            <person name="Geurts R."/>
            <person name="Zhang Z."/>
            <person name="Limpens E."/>
            <person name="Saunders D.G."/>
            <person name="Mu D."/>
            <person name="Pang E."/>
            <person name="Cao H."/>
            <person name="Cha H."/>
            <person name="Lin T."/>
            <person name="Zhou Q."/>
            <person name="Shang Y."/>
            <person name="Li Y."/>
            <person name="Ivanov S."/>
            <person name="Sharma T."/>
            <person name="Velzen R.V."/>
            <person name="Ruijter N.D."/>
            <person name="Aanen D.K."/>
            <person name="Win J."/>
            <person name="Kamoun S."/>
            <person name="Bisseling T."/>
            <person name="Huang S."/>
        </authorList>
    </citation>
    <scope>NUCLEOTIDE SEQUENCE [LARGE SCALE GENOMIC DNA]</scope>
    <source>
        <strain evidence="3">DAOM197198w</strain>
    </source>
</reference>
<accession>A0A015LVZ9</accession>
<dbReference type="AlphaFoldDB" id="A0A015LVZ9"/>
<dbReference type="HOGENOM" id="CLU_1587388_0_0_1"/>
<organism evidence="2 3">
    <name type="scientific">Rhizophagus irregularis (strain DAOM 197198w)</name>
    <name type="common">Glomus intraradices</name>
    <dbReference type="NCBI Taxonomy" id="1432141"/>
    <lineage>
        <taxon>Eukaryota</taxon>
        <taxon>Fungi</taxon>
        <taxon>Fungi incertae sedis</taxon>
        <taxon>Mucoromycota</taxon>
        <taxon>Glomeromycotina</taxon>
        <taxon>Glomeromycetes</taxon>
        <taxon>Glomerales</taxon>
        <taxon>Glomeraceae</taxon>
        <taxon>Rhizophagus</taxon>
    </lineage>
</organism>
<dbReference type="Proteomes" id="UP000022910">
    <property type="component" value="Unassembled WGS sequence"/>
</dbReference>
<dbReference type="OrthoDB" id="2319854at2759"/>
<keyword evidence="3" id="KW-1185">Reference proteome</keyword>
<keyword evidence="1" id="KW-0812">Transmembrane</keyword>
<sequence>MSRRKQSKPDSEISSTEKIDLIFSQKHTYPVTKSQLLSDNEEKITKFVEDTLRYINSFNYPYEMFYYEKNEEETCHLIRSYESDKSIGASLKDLIKTDKGNEIEEVYFLADKKRGIITFAYYNIDLLCFILFALNSMWFLTTLTDESRYLLYISAILSGVRLRKYIRF</sequence>
<feature type="transmembrane region" description="Helical" evidence="1">
    <location>
        <begin position="119"/>
        <end position="143"/>
    </location>
</feature>
<evidence type="ECO:0000256" key="1">
    <source>
        <dbReference type="SAM" id="Phobius"/>
    </source>
</evidence>
<evidence type="ECO:0000313" key="3">
    <source>
        <dbReference type="Proteomes" id="UP000022910"/>
    </source>
</evidence>
<keyword evidence="1" id="KW-1133">Transmembrane helix</keyword>
<protein>
    <submittedName>
        <fullName evidence="2">Uncharacterized protein</fullName>
    </submittedName>
</protein>
<comment type="caution">
    <text evidence="2">The sequence shown here is derived from an EMBL/GenBank/DDBJ whole genome shotgun (WGS) entry which is preliminary data.</text>
</comment>
<gene>
    <name evidence="2" type="ORF">RirG_194560</name>
</gene>
<name>A0A015LVZ9_RHIIW</name>